<dbReference type="SUPFAM" id="SSF52047">
    <property type="entry name" value="RNI-like"/>
    <property type="match status" value="1"/>
</dbReference>
<dbReference type="InterPro" id="IPR055142">
    <property type="entry name" value="ZER1-like_C"/>
</dbReference>
<dbReference type="Proteomes" id="UP000695022">
    <property type="component" value="Unplaced"/>
</dbReference>
<accession>A0ABM1DRE3</accession>
<dbReference type="Pfam" id="PF25013">
    <property type="entry name" value="LRR_Zer-1"/>
    <property type="match status" value="1"/>
</dbReference>
<sequence>MHDNPGCLQDFCVNYISDNLGQLCELQAEPEEPCSLKLVFRDPDVFLHRNISERLLRTVCDKGLLDDRMLTLFDAAHTTLRAACVDASPVTAAGGLRVLRGHRIARLDARATAVPVADLVACLGTWSHANLQCLNLNGSAAIDDTRSLAAIASLRHLSALNVSDTELGDRGLETIVGGLPRLESIDLSGTKVCSIAPLLRCADRLRSLSLYNVSLSHGVRADDVLRQLRELRHLDVSEHVSAVHPLVPPPAKQRVQGLLEEPHSLPHLQSLDLSGNDDINDDTLREFVINHKNLRFLGLMLTNSCFKEFLTDPNDVTYNRQLVVAGEASERQLLEALRRYKVRPMYAQKGLYNLFSLTRELTEEFKRPRLDIIQLVLPVMASHPQQLGVQMAATACLYNLTKGDMGMKVHPRWLKQVVELTMKAMENFANHQQLQKNSLLTLCSDRILQDVSFDKFCCARLVMECLCHFDDASVHRMAVAICSILAAKISTSQTSMLGSSPRYMRKLLSIVKQKTEECSKDVTMTFTLSALWNLTDESPGTCKVVLEEDGLNLFMNVLRTFSKEKAVETKVLGLVSNLAEVKELRKDLMRDDFMGFISDLLLSEHIDVSYFAAGILGHMISDGAESWTLSLPLQEVLDRLGERVCGWKNPQGEMVAYRSFKPFFRLLGVDIPWQLHLWAVWAIYHVCSKNPERLHCL</sequence>
<gene>
    <name evidence="5" type="primary">LOC106805447</name>
</gene>
<dbReference type="Gene3D" id="1.25.10.10">
    <property type="entry name" value="Leucine-rich Repeat Variant"/>
    <property type="match status" value="1"/>
</dbReference>
<dbReference type="InterPro" id="IPR056845">
    <property type="entry name" value="LRR_Zer-1"/>
</dbReference>
<keyword evidence="1" id="KW-0833">Ubl conjugation pathway</keyword>
<dbReference type="InterPro" id="IPR016024">
    <property type="entry name" value="ARM-type_fold"/>
</dbReference>
<dbReference type="GeneID" id="106805447"/>
<proteinExistence type="predicted"/>
<dbReference type="Gene3D" id="3.80.10.10">
    <property type="entry name" value="Ribonuclease Inhibitor"/>
    <property type="match status" value="1"/>
</dbReference>
<dbReference type="RefSeq" id="XP_014662514.1">
    <property type="nucleotide sequence ID" value="XM_014807028.1"/>
</dbReference>
<evidence type="ECO:0000256" key="1">
    <source>
        <dbReference type="ARBA" id="ARBA00022786"/>
    </source>
</evidence>
<name>A0ABM1DRE3_PRICU</name>
<reference evidence="5" key="1">
    <citation type="submission" date="2025-08" db="UniProtKB">
        <authorList>
            <consortium name="RefSeq"/>
        </authorList>
    </citation>
    <scope>IDENTIFICATION</scope>
</reference>
<dbReference type="PANTHER" id="PTHR12904">
    <property type="match status" value="1"/>
</dbReference>
<evidence type="ECO:0000259" key="2">
    <source>
        <dbReference type="Pfam" id="PF22964"/>
    </source>
</evidence>
<evidence type="ECO:0000259" key="3">
    <source>
        <dbReference type="Pfam" id="PF25013"/>
    </source>
</evidence>
<dbReference type="Pfam" id="PF22964">
    <property type="entry name" value="ZER1-like_2nd"/>
    <property type="match status" value="1"/>
</dbReference>
<dbReference type="PANTHER" id="PTHR12904:SF22">
    <property type="entry name" value="ZYG-11 FAMILY MEMBER B, CELL CYCLE REGULATOR"/>
    <property type="match status" value="1"/>
</dbReference>
<evidence type="ECO:0000313" key="4">
    <source>
        <dbReference type="Proteomes" id="UP000695022"/>
    </source>
</evidence>
<dbReference type="InterPro" id="IPR032675">
    <property type="entry name" value="LRR_dom_sf"/>
</dbReference>
<feature type="domain" description="Protein zer-1 homolog-like C-terminal" evidence="2">
    <location>
        <begin position="380"/>
        <end position="693"/>
    </location>
</feature>
<dbReference type="SUPFAM" id="SSF48371">
    <property type="entry name" value="ARM repeat"/>
    <property type="match status" value="1"/>
</dbReference>
<organism evidence="4 5">
    <name type="scientific">Priapulus caudatus</name>
    <name type="common">Priapulid worm</name>
    <dbReference type="NCBI Taxonomy" id="37621"/>
    <lineage>
        <taxon>Eukaryota</taxon>
        <taxon>Metazoa</taxon>
        <taxon>Ecdysozoa</taxon>
        <taxon>Scalidophora</taxon>
        <taxon>Priapulida</taxon>
        <taxon>Priapulimorpha</taxon>
        <taxon>Priapulimorphida</taxon>
        <taxon>Priapulidae</taxon>
        <taxon>Priapulus</taxon>
    </lineage>
</organism>
<evidence type="ECO:0000313" key="5">
    <source>
        <dbReference type="RefSeq" id="XP_014662514.1"/>
    </source>
</evidence>
<protein>
    <submittedName>
        <fullName evidence="5">Protein zyg-11 homolog B-like</fullName>
    </submittedName>
</protein>
<dbReference type="InterPro" id="IPR051341">
    <property type="entry name" value="Zyg-11_UBL_adapter"/>
</dbReference>
<dbReference type="InterPro" id="IPR011989">
    <property type="entry name" value="ARM-like"/>
</dbReference>
<keyword evidence="4" id="KW-1185">Reference proteome</keyword>
<feature type="domain" description="Zer-1-like leucine-rich repeats region" evidence="3">
    <location>
        <begin position="174"/>
        <end position="276"/>
    </location>
</feature>